<evidence type="ECO:0000256" key="1">
    <source>
        <dbReference type="ARBA" id="ARBA00010875"/>
    </source>
</evidence>
<proteinExistence type="inferred from homology"/>
<name>S3V3D0_9LEPT</name>
<keyword evidence="7" id="KW-0698">rRNA processing</keyword>
<comment type="similarity">
    <text evidence="1 7">Belongs to the endoribonuclease YbeY family.</text>
</comment>
<keyword evidence="2 7" id="KW-0540">Nuclease</keyword>
<keyword evidence="7" id="KW-0690">Ribosome biogenesis</keyword>
<dbReference type="Gene3D" id="3.40.390.30">
    <property type="entry name" value="Metalloproteases ('zincins'), catalytic domain"/>
    <property type="match status" value="1"/>
</dbReference>
<dbReference type="PANTHER" id="PTHR46986:SF1">
    <property type="entry name" value="ENDORIBONUCLEASE YBEY, CHLOROPLASTIC"/>
    <property type="match status" value="1"/>
</dbReference>
<evidence type="ECO:0000256" key="5">
    <source>
        <dbReference type="ARBA" id="ARBA00022801"/>
    </source>
</evidence>
<evidence type="ECO:0000256" key="2">
    <source>
        <dbReference type="ARBA" id="ARBA00022722"/>
    </source>
</evidence>
<dbReference type="GO" id="GO:0004222">
    <property type="term" value="F:metalloendopeptidase activity"/>
    <property type="evidence" value="ECO:0007669"/>
    <property type="project" value="InterPro"/>
</dbReference>
<protein>
    <recommendedName>
        <fullName evidence="7">Endoribonuclease YbeY</fullName>
        <ecNumber evidence="7">3.1.-.-</ecNumber>
    </recommendedName>
</protein>
<keyword evidence="6 7" id="KW-0862">Zinc</keyword>
<evidence type="ECO:0000256" key="7">
    <source>
        <dbReference type="HAMAP-Rule" id="MF_00009"/>
    </source>
</evidence>
<accession>S3V3D0</accession>
<keyword evidence="4 7" id="KW-0255">Endonuclease</keyword>
<comment type="caution">
    <text evidence="8">The sequence shown here is derived from an EMBL/GenBank/DDBJ whole genome shotgun (WGS) entry which is preliminary data.</text>
</comment>
<dbReference type="Proteomes" id="UP000014540">
    <property type="component" value="Unassembled WGS sequence"/>
</dbReference>
<dbReference type="InterPro" id="IPR002036">
    <property type="entry name" value="YbeY"/>
</dbReference>
<dbReference type="GO" id="GO:0008270">
    <property type="term" value="F:zinc ion binding"/>
    <property type="evidence" value="ECO:0007669"/>
    <property type="project" value="UniProtKB-UniRule"/>
</dbReference>
<reference evidence="8" key="1">
    <citation type="submission" date="2013-04" db="EMBL/GenBank/DDBJ databases">
        <authorList>
            <person name="Harkins D.M."/>
            <person name="Durkin A.S."/>
            <person name="Selengut J.D."/>
            <person name="Sanka R."/>
            <person name="DePew J."/>
            <person name="Purushe J."/>
            <person name="Ahmed A."/>
            <person name="van der Linden H."/>
            <person name="Goris M.G.A."/>
            <person name="Hartskeerl R.A."/>
            <person name="Vinetz J.M."/>
            <person name="Sutton G.G."/>
            <person name="Nelson W.C."/>
            <person name="Fouts D.E."/>
        </authorList>
    </citation>
    <scope>NUCLEOTIDE SEQUENCE [LARGE SCALE GENOMIC DNA]</scope>
    <source>
        <strain evidence="8">BUT 6</strain>
    </source>
</reference>
<dbReference type="NCBIfam" id="TIGR00043">
    <property type="entry name" value="rRNA maturation RNase YbeY"/>
    <property type="match status" value="1"/>
</dbReference>
<dbReference type="STRING" id="1193011.LEP1GSC058_0762"/>
<keyword evidence="9" id="KW-1185">Reference proteome</keyword>
<dbReference type="OrthoDB" id="9807740at2"/>
<comment type="function">
    <text evidence="7">Single strand-specific metallo-endoribonuclease involved in late-stage 70S ribosome quality control and in maturation of the 3' terminus of the 16S rRNA.</text>
</comment>
<dbReference type="GO" id="GO:0005737">
    <property type="term" value="C:cytoplasm"/>
    <property type="evidence" value="ECO:0007669"/>
    <property type="project" value="UniProtKB-SubCell"/>
</dbReference>
<feature type="binding site" evidence="7">
    <location>
        <position position="127"/>
    </location>
    <ligand>
        <name>Zn(2+)</name>
        <dbReference type="ChEBI" id="CHEBI:29105"/>
        <note>catalytic</note>
    </ligand>
</feature>
<dbReference type="SUPFAM" id="SSF55486">
    <property type="entry name" value="Metalloproteases ('zincins'), catalytic domain"/>
    <property type="match status" value="1"/>
</dbReference>
<comment type="subcellular location">
    <subcellularLocation>
        <location evidence="7">Cytoplasm</location>
    </subcellularLocation>
</comment>
<keyword evidence="7" id="KW-0963">Cytoplasm</keyword>
<dbReference type="AlphaFoldDB" id="S3V3D0"/>
<dbReference type="PANTHER" id="PTHR46986">
    <property type="entry name" value="ENDORIBONUCLEASE YBEY, CHLOROPLASTIC"/>
    <property type="match status" value="1"/>
</dbReference>
<evidence type="ECO:0000256" key="3">
    <source>
        <dbReference type="ARBA" id="ARBA00022723"/>
    </source>
</evidence>
<dbReference type="EC" id="3.1.-.-" evidence="7"/>
<dbReference type="InterPro" id="IPR023091">
    <property type="entry name" value="MetalPrtase_cat_dom_sf_prd"/>
</dbReference>
<dbReference type="GO" id="GO:0006364">
    <property type="term" value="P:rRNA processing"/>
    <property type="evidence" value="ECO:0007669"/>
    <property type="project" value="UniProtKB-UniRule"/>
</dbReference>
<feature type="binding site" evidence="7">
    <location>
        <position position="137"/>
    </location>
    <ligand>
        <name>Zn(2+)</name>
        <dbReference type="ChEBI" id="CHEBI:29105"/>
        <note>catalytic</note>
    </ligand>
</feature>
<evidence type="ECO:0000256" key="6">
    <source>
        <dbReference type="ARBA" id="ARBA00022833"/>
    </source>
</evidence>
<sequence length="161" mass="18707">MIDFSSDIPESQLPSWLSSNELLPRINKLLEFSFPKTECSLSILLVDDEAIREINRIRRNKDKSTDVLSFPLSFDKEPWVLPPNKSKRIFGPILSLGEIVISWETCKTQAKEIGHTEEDEFFRLLVHGFLHLIGYDHERGPKDEELMKRKEDLCLDLILEP</sequence>
<comment type="cofactor">
    <cofactor evidence="7">
        <name>Zn(2+)</name>
        <dbReference type="ChEBI" id="CHEBI:29105"/>
    </cofactor>
    <text evidence="7">Binds 1 zinc ion.</text>
</comment>
<dbReference type="Pfam" id="PF02130">
    <property type="entry name" value="YbeY"/>
    <property type="match status" value="1"/>
</dbReference>
<dbReference type="PROSITE" id="PS01306">
    <property type="entry name" value="UPF0054"/>
    <property type="match status" value="1"/>
</dbReference>
<organism evidence="8 9">
    <name type="scientific">Leptospira fainei serovar Hurstbridge str. BUT 6</name>
    <dbReference type="NCBI Taxonomy" id="1193011"/>
    <lineage>
        <taxon>Bacteria</taxon>
        <taxon>Pseudomonadati</taxon>
        <taxon>Spirochaetota</taxon>
        <taxon>Spirochaetia</taxon>
        <taxon>Leptospirales</taxon>
        <taxon>Leptospiraceae</taxon>
        <taxon>Leptospira</taxon>
    </lineage>
</organism>
<dbReference type="EMBL" id="AKWZ02000002">
    <property type="protein sequence ID" value="EPG75923.1"/>
    <property type="molecule type" value="Genomic_DNA"/>
</dbReference>
<gene>
    <name evidence="7" type="primary">ybeY</name>
    <name evidence="8" type="ORF">LEP1GSC058_0762</name>
</gene>
<dbReference type="HAMAP" id="MF_00009">
    <property type="entry name" value="Endoribonucl_YbeY"/>
    <property type="match status" value="1"/>
</dbReference>
<feature type="binding site" evidence="7">
    <location>
        <position position="131"/>
    </location>
    <ligand>
        <name>Zn(2+)</name>
        <dbReference type="ChEBI" id="CHEBI:29105"/>
        <note>catalytic</note>
    </ligand>
</feature>
<dbReference type="GO" id="GO:0004521">
    <property type="term" value="F:RNA endonuclease activity"/>
    <property type="evidence" value="ECO:0007669"/>
    <property type="project" value="UniProtKB-UniRule"/>
</dbReference>
<keyword evidence="5 7" id="KW-0378">Hydrolase</keyword>
<dbReference type="InterPro" id="IPR020549">
    <property type="entry name" value="YbeY_CS"/>
</dbReference>
<evidence type="ECO:0000313" key="8">
    <source>
        <dbReference type="EMBL" id="EPG75923.1"/>
    </source>
</evidence>
<keyword evidence="3 7" id="KW-0479">Metal-binding</keyword>
<evidence type="ECO:0000313" key="9">
    <source>
        <dbReference type="Proteomes" id="UP000014540"/>
    </source>
</evidence>
<evidence type="ECO:0000256" key="4">
    <source>
        <dbReference type="ARBA" id="ARBA00022759"/>
    </source>
</evidence>